<evidence type="ECO:0000256" key="6">
    <source>
        <dbReference type="ARBA" id="ARBA00023125"/>
    </source>
</evidence>
<feature type="domain" description="MBD" evidence="11">
    <location>
        <begin position="24"/>
        <end position="95"/>
    </location>
</feature>
<feature type="non-terminal residue" evidence="12">
    <location>
        <position position="308"/>
    </location>
</feature>
<keyword evidence="7" id="KW-0804">Transcription</keyword>
<organism evidence="12 13">
    <name type="scientific">Taxus chinensis</name>
    <name type="common">Chinese yew</name>
    <name type="synonym">Taxus wallichiana var. chinensis</name>
    <dbReference type="NCBI Taxonomy" id="29808"/>
    <lineage>
        <taxon>Eukaryota</taxon>
        <taxon>Viridiplantae</taxon>
        <taxon>Streptophyta</taxon>
        <taxon>Embryophyta</taxon>
        <taxon>Tracheophyta</taxon>
        <taxon>Spermatophyta</taxon>
        <taxon>Pinopsida</taxon>
        <taxon>Pinidae</taxon>
        <taxon>Conifers II</taxon>
        <taxon>Cupressales</taxon>
        <taxon>Taxaceae</taxon>
        <taxon>Taxus</taxon>
    </lineage>
</organism>
<dbReference type="PROSITE" id="PS50982">
    <property type="entry name" value="MBD"/>
    <property type="match status" value="1"/>
</dbReference>
<reference evidence="12 13" key="1">
    <citation type="journal article" date="2021" name="Nat. Plants">
        <title>The Taxus genome provides insights into paclitaxel biosynthesis.</title>
        <authorList>
            <person name="Xiong X."/>
            <person name="Gou J."/>
            <person name="Liao Q."/>
            <person name="Li Y."/>
            <person name="Zhou Q."/>
            <person name="Bi G."/>
            <person name="Li C."/>
            <person name="Du R."/>
            <person name="Wang X."/>
            <person name="Sun T."/>
            <person name="Guo L."/>
            <person name="Liang H."/>
            <person name="Lu P."/>
            <person name="Wu Y."/>
            <person name="Zhang Z."/>
            <person name="Ro D.K."/>
            <person name="Shang Y."/>
            <person name="Huang S."/>
            <person name="Yan J."/>
        </authorList>
    </citation>
    <scope>NUCLEOTIDE SEQUENCE [LARGE SCALE GENOMIC DNA]</scope>
    <source>
        <strain evidence="12">Ta-2019</strain>
    </source>
</reference>
<evidence type="ECO:0000256" key="2">
    <source>
        <dbReference type="ARBA" id="ARBA00010746"/>
    </source>
</evidence>
<dbReference type="SMART" id="SM00391">
    <property type="entry name" value="MBD"/>
    <property type="match status" value="1"/>
</dbReference>
<feature type="transmembrane region" description="Helical" evidence="10">
    <location>
        <begin position="124"/>
        <end position="142"/>
    </location>
</feature>
<dbReference type="Pfam" id="PF01429">
    <property type="entry name" value="MBD"/>
    <property type="match status" value="1"/>
</dbReference>
<keyword evidence="6" id="KW-0238">DNA-binding</keyword>
<dbReference type="InterPro" id="IPR016177">
    <property type="entry name" value="DNA-bd_dom_sf"/>
</dbReference>
<dbReference type="PANTHER" id="PTHR21495">
    <property type="entry name" value="NUCLEOPORIN-RELATED"/>
    <property type="match status" value="1"/>
</dbReference>
<evidence type="ECO:0000313" key="13">
    <source>
        <dbReference type="Proteomes" id="UP000824469"/>
    </source>
</evidence>
<comment type="similarity">
    <text evidence="2 9">Belongs to the plant dirigent protein family.</text>
</comment>
<dbReference type="CDD" id="cd01396">
    <property type="entry name" value="MeCP2_MBD"/>
    <property type="match status" value="1"/>
</dbReference>
<comment type="function">
    <text evidence="9">Dirigent proteins impart stereoselectivity on the phenoxy radical-coupling reaction, yielding optically active lignans from two molecules of coniferyl alcohol in the biosynthesis of lignans, flavonolignans, and alkaloids and thus plays a central role in plant secondary metabolism.</text>
</comment>
<keyword evidence="5" id="KW-0805">Transcription regulation</keyword>
<evidence type="ECO:0000259" key="11">
    <source>
        <dbReference type="PROSITE" id="PS50982"/>
    </source>
</evidence>
<evidence type="ECO:0000256" key="7">
    <source>
        <dbReference type="ARBA" id="ARBA00023163"/>
    </source>
</evidence>
<comment type="subunit">
    <text evidence="3 9">Homodimer.</text>
</comment>
<dbReference type="GO" id="GO:0005634">
    <property type="term" value="C:nucleus"/>
    <property type="evidence" value="ECO:0007669"/>
    <property type="project" value="UniProtKB-SubCell"/>
</dbReference>
<dbReference type="InterPro" id="IPR044859">
    <property type="entry name" value="Allene_oxi_cyc_Dirigent"/>
</dbReference>
<evidence type="ECO:0000256" key="5">
    <source>
        <dbReference type="ARBA" id="ARBA00023015"/>
    </source>
</evidence>
<evidence type="ECO:0000256" key="1">
    <source>
        <dbReference type="ARBA" id="ARBA00004123"/>
    </source>
</evidence>
<sequence>ASAWRPRVSCDDPANLSPDMSHLWVIDKPNIPCPPKGWERLLTLRGEGACRFADVYYISPCGKRLRSMVEVERFLEENTRYGATISDFNFQIPRPLHDSKRSALEAQIQGDTGRSSRSKKMGRNCGMGILMALLICFCFTIVDVNGGSGYHDKWQLKEKVTHLEFYMHDIVLGKNATAVQVAPQKPVNISAEASYFGPVYVIDDPLTETPHPKSRVLGRAQGLYAMSSQGEISLLMALTYSIDSGKYKGSSLSVVGKNMVLRDQREFPIVGGSGHFRMARGYAFAHTISLKGPDAVIGYNVTVFHYGP</sequence>
<evidence type="ECO:0000256" key="4">
    <source>
        <dbReference type="ARBA" id="ARBA00022525"/>
    </source>
</evidence>
<dbReference type="Gene3D" id="2.40.480.10">
    <property type="entry name" value="Allene oxide cyclase-like"/>
    <property type="match status" value="1"/>
</dbReference>
<comment type="subcellular location">
    <subcellularLocation>
        <location evidence="1">Nucleus</location>
    </subcellularLocation>
    <subcellularLocation>
        <location evidence="9">Secreted</location>
        <location evidence="9">Extracellular space</location>
        <location evidence="9">Apoplast</location>
    </subcellularLocation>
</comment>
<keyword evidence="10" id="KW-0472">Membrane</keyword>
<keyword evidence="10" id="KW-1133">Transmembrane helix</keyword>
<keyword evidence="10" id="KW-0812">Transmembrane</keyword>
<dbReference type="GO" id="GO:0003677">
    <property type="term" value="F:DNA binding"/>
    <property type="evidence" value="ECO:0007669"/>
    <property type="project" value="UniProtKB-KW"/>
</dbReference>
<evidence type="ECO:0000256" key="3">
    <source>
        <dbReference type="ARBA" id="ARBA00011738"/>
    </source>
</evidence>
<evidence type="ECO:0000313" key="12">
    <source>
        <dbReference type="EMBL" id="KAH9331319.1"/>
    </source>
</evidence>
<dbReference type="InterPro" id="IPR001739">
    <property type="entry name" value="Methyl_CpG_DNA-bd"/>
</dbReference>
<proteinExistence type="inferred from homology"/>
<keyword evidence="4 9" id="KW-0964">Secreted</keyword>
<dbReference type="SUPFAM" id="SSF54171">
    <property type="entry name" value="DNA-binding domain"/>
    <property type="match status" value="1"/>
</dbReference>
<protein>
    <recommendedName>
        <fullName evidence="9">Dirigent protein</fullName>
    </recommendedName>
</protein>
<dbReference type="Pfam" id="PF03018">
    <property type="entry name" value="Dirigent"/>
    <property type="match status" value="1"/>
</dbReference>
<evidence type="ECO:0000256" key="9">
    <source>
        <dbReference type="RuleBase" id="RU363099"/>
    </source>
</evidence>
<accession>A0AA38GYI4</accession>
<dbReference type="Proteomes" id="UP000824469">
    <property type="component" value="Unassembled WGS sequence"/>
</dbReference>
<keyword evidence="9" id="KW-0052">Apoplast</keyword>
<keyword evidence="13" id="KW-1185">Reference proteome</keyword>
<dbReference type="InterPro" id="IPR004265">
    <property type="entry name" value="Dirigent"/>
</dbReference>
<dbReference type="GO" id="GO:0048046">
    <property type="term" value="C:apoplast"/>
    <property type="evidence" value="ECO:0007669"/>
    <property type="project" value="UniProtKB-SubCell"/>
</dbReference>
<dbReference type="Gene3D" id="3.30.890.10">
    <property type="entry name" value="Methyl-cpg-binding Protein 2, Chain A"/>
    <property type="match status" value="1"/>
</dbReference>
<keyword evidence="8" id="KW-0539">Nucleus</keyword>
<gene>
    <name evidence="12" type="ORF">KI387_003427</name>
</gene>
<name>A0AA38GYI4_TAXCH</name>
<evidence type="ECO:0000256" key="8">
    <source>
        <dbReference type="ARBA" id="ARBA00023242"/>
    </source>
</evidence>
<evidence type="ECO:0000256" key="10">
    <source>
        <dbReference type="SAM" id="Phobius"/>
    </source>
</evidence>
<dbReference type="AlphaFoldDB" id="A0AA38GYI4"/>
<comment type="caution">
    <text evidence="12">The sequence shown here is derived from an EMBL/GenBank/DDBJ whole genome shotgun (WGS) entry which is preliminary data.</text>
</comment>
<dbReference type="GO" id="GO:0009699">
    <property type="term" value="P:phenylpropanoid biosynthetic process"/>
    <property type="evidence" value="ECO:0007669"/>
    <property type="project" value="UniProtKB-ARBA"/>
</dbReference>
<dbReference type="EMBL" id="JAHRHJ020000001">
    <property type="protein sequence ID" value="KAH9331319.1"/>
    <property type="molecule type" value="Genomic_DNA"/>
</dbReference>